<protein>
    <recommendedName>
        <fullName evidence="2">LsmAD domain-containing protein</fullName>
    </recommendedName>
</protein>
<feature type="compositionally biased region" description="Polar residues" evidence="1">
    <location>
        <begin position="455"/>
        <end position="470"/>
    </location>
</feature>
<organism evidence="3 4">
    <name type="scientific">Xylaria hypoxylon</name>
    <dbReference type="NCBI Taxonomy" id="37992"/>
    <lineage>
        <taxon>Eukaryota</taxon>
        <taxon>Fungi</taxon>
        <taxon>Dikarya</taxon>
        <taxon>Ascomycota</taxon>
        <taxon>Pezizomycotina</taxon>
        <taxon>Sordariomycetes</taxon>
        <taxon>Xylariomycetidae</taxon>
        <taxon>Xylariales</taxon>
        <taxon>Xylariaceae</taxon>
        <taxon>Xylaria</taxon>
    </lineage>
</organism>
<feature type="region of interest" description="Disordered" evidence="1">
    <location>
        <begin position="391"/>
        <end position="474"/>
    </location>
</feature>
<reference evidence="3 4" key="1">
    <citation type="submission" date="2019-03" db="EMBL/GenBank/DDBJ databases">
        <title>Draft genome sequence of Xylaria hypoxylon DSM 108379, a ubiquitous saprotrophic-parasitic fungi on hardwood.</title>
        <authorList>
            <person name="Buettner E."/>
            <person name="Leonhardt S."/>
            <person name="Gebauer A.M."/>
            <person name="Liers C."/>
            <person name="Hofrichter M."/>
            <person name="Kellner H."/>
        </authorList>
    </citation>
    <scope>NUCLEOTIDE SEQUENCE [LARGE SCALE GENOMIC DNA]</scope>
    <source>
        <strain evidence="3 4">DSM 108379</strain>
    </source>
</reference>
<dbReference type="STRING" id="37992.A0A4Z0YWE5"/>
<dbReference type="Pfam" id="PF06741">
    <property type="entry name" value="LsmAD"/>
    <property type="match status" value="1"/>
</dbReference>
<dbReference type="GO" id="GO:0034063">
    <property type="term" value="P:stress granule assembly"/>
    <property type="evidence" value="ECO:0007669"/>
    <property type="project" value="TreeGrafter"/>
</dbReference>
<dbReference type="GO" id="GO:0010494">
    <property type="term" value="C:cytoplasmic stress granule"/>
    <property type="evidence" value="ECO:0007669"/>
    <property type="project" value="TreeGrafter"/>
</dbReference>
<feature type="region of interest" description="Disordered" evidence="1">
    <location>
        <begin position="244"/>
        <end position="295"/>
    </location>
</feature>
<dbReference type="PANTHER" id="PTHR12854:SF7">
    <property type="entry name" value="ATAXIN-2 HOMOLOG"/>
    <property type="match status" value="1"/>
</dbReference>
<feature type="compositionally biased region" description="Polar residues" evidence="1">
    <location>
        <begin position="9"/>
        <end position="18"/>
    </location>
</feature>
<name>A0A4Z0YWE5_9PEZI</name>
<evidence type="ECO:0000313" key="3">
    <source>
        <dbReference type="EMBL" id="TGJ84238.1"/>
    </source>
</evidence>
<feature type="compositionally biased region" description="Low complexity" evidence="1">
    <location>
        <begin position="44"/>
        <end position="53"/>
    </location>
</feature>
<dbReference type="GO" id="GO:0003729">
    <property type="term" value="F:mRNA binding"/>
    <property type="evidence" value="ECO:0007669"/>
    <property type="project" value="TreeGrafter"/>
</dbReference>
<evidence type="ECO:0000256" key="1">
    <source>
        <dbReference type="SAM" id="MobiDB-lite"/>
    </source>
</evidence>
<dbReference type="InterPro" id="IPR009604">
    <property type="entry name" value="LsmAD_domain"/>
</dbReference>
<feature type="compositionally biased region" description="Polar residues" evidence="1">
    <location>
        <begin position="54"/>
        <end position="64"/>
    </location>
</feature>
<evidence type="ECO:0000259" key="2">
    <source>
        <dbReference type="SMART" id="SM01272"/>
    </source>
</evidence>
<dbReference type="PANTHER" id="PTHR12854">
    <property type="entry name" value="ATAXIN 2-RELATED"/>
    <property type="match status" value="1"/>
</dbReference>
<proteinExistence type="predicted"/>
<dbReference type="SMART" id="SM01272">
    <property type="entry name" value="LsmAD"/>
    <property type="match status" value="1"/>
</dbReference>
<gene>
    <name evidence="3" type="ORF">E0Z10_g4515</name>
</gene>
<dbReference type="InterPro" id="IPR045117">
    <property type="entry name" value="ATXN2-like"/>
</dbReference>
<dbReference type="AlphaFoldDB" id="A0A4Z0YWE5"/>
<feature type="region of interest" description="Disordered" evidence="1">
    <location>
        <begin position="1"/>
        <end position="94"/>
    </location>
</feature>
<feature type="compositionally biased region" description="Polar residues" evidence="1">
    <location>
        <begin position="534"/>
        <end position="548"/>
    </location>
</feature>
<feature type="compositionally biased region" description="Basic and acidic residues" evidence="1">
    <location>
        <begin position="391"/>
        <end position="406"/>
    </location>
</feature>
<feature type="domain" description="LsmAD" evidence="2">
    <location>
        <begin position="106"/>
        <end position="180"/>
    </location>
</feature>
<feature type="region of interest" description="Disordered" evidence="1">
    <location>
        <begin position="670"/>
        <end position="698"/>
    </location>
</feature>
<feature type="region of interest" description="Disordered" evidence="1">
    <location>
        <begin position="519"/>
        <end position="560"/>
    </location>
</feature>
<dbReference type="Proteomes" id="UP000297716">
    <property type="component" value="Unassembled WGS sequence"/>
</dbReference>
<evidence type="ECO:0000313" key="4">
    <source>
        <dbReference type="Proteomes" id="UP000297716"/>
    </source>
</evidence>
<dbReference type="EMBL" id="SKBN01000072">
    <property type="protein sequence ID" value="TGJ84238.1"/>
    <property type="molecule type" value="Genomic_DNA"/>
</dbReference>
<keyword evidence="4" id="KW-1185">Reference proteome</keyword>
<feature type="region of interest" description="Disordered" evidence="1">
    <location>
        <begin position="807"/>
        <end position="937"/>
    </location>
</feature>
<comment type="caution">
    <text evidence="3">The sequence shown here is derived from an EMBL/GenBank/DDBJ whole genome shotgun (WGS) entry which is preliminary data.</text>
</comment>
<sequence length="937" mass="102208">MVQHKKNSHNSANGNTSKESPRMSFQKRDIPDNRPAAGTGGKGTNKSNGTSSNFRTDSSISSSRNTRERVLQPWVAPGGSESIDMSLEKSSGNRNWDQFAANERQFGIKTTYDENIYTTAIDRSHPQYRERMAIADKTAKEIEGSATTTAHHAEERQMNFTGGDDGGDDEEDKYSGVRRQDFPALGNRETKYTPPARRAPAGASTVKGAPVDPAIISSQLRSQKPQSTPKQEDNKVQATPIVEAAPATPLPVQTPEPRPDAKADNLQKSAEVKPTNQVSTPLKPSTATSRTMSPRAKDVQNIVPNATATVERDVLKEFKSFAQQQRMTVDKARHSKAKADKEVKLIELKRFADSFKLPTPVPLDLIGIIAKDPAKQREIQEKANRDAIEVAKRKADEAKEKEKKDVGISTESQPNVTPPAPVESRTSRATNTPSTTSSSAPMRNQGGRVPPNYPSFPNNRSGPQHMAQTGRQGGLNHRIREAQKSQVEMRMPPTGPANTMNSSFTHRMGVPNHLGAKLNPNSHEFRPNAFAPSFSPNGHPSASSSPRSAINHASGPSASAATHVTVPIVISKKGRKPDPSKCNILAYAKTIQPPETKNWGENGNLRPSYDTPPTWRSVADDEKPESTMHMTCDESFERQPFTSQPTPNPPHLLPQHMPHQHQLPLHMQHGAHNVGPRHSPHAPPVQMHAGQHNPVPHTPFNGADDHRMMHSNSNQSFSSPRMGHQVPMAYPATMHSTSQMPYGGQHMMPSFMGPGAPQMNNFNRSLSNNPQFMAQPMIMQPHFMTAPGLVAGPPQMHMYPSGQPQPFIPPGNTPQPMPGAANGYPSPGRPSAPMMVPGGSSQGQVMYTQSPSMQYQQPYAPQQGQINNMRPSYNGAGSQQYGSSPQQLHQYAGPPHRNGSSGYNKNYQNHNQHHGPSTHTVPTGPQGRASDGPDEAK</sequence>
<feature type="compositionally biased region" description="Polar residues" evidence="1">
    <location>
        <begin position="866"/>
        <end position="889"/>
    </location>
</feature>
<feature type="compositionally biased region" description="Pro residues" evidence="1">
    <location>
        <begin position="807"/>
        <end position="817"/>
    </location>
</feature>
<accession>A0A4Z0YWE5</accession>
<feature type="compositionally biased region" description="Polar residues" evidence="1">
    <location>
        <begin position="274"/>
        <end position="292"/>
    </location>
</feature>
<feature type="region of interest" description="Disordered" evidence="1">
    <location>
        <begin position="595"/>
        <end position="625"/>
    </location>
</feature>
<feature type="region of interest" description="Disordered" evidence="1">
    <location>
        <begin position="144"/>
        <end position="210"/>
    </location>
</feature>
<dbReference type="OrthoDB" id="2275718at2759"/>
<feature type="compositionally biased region" description="Low complexity" evidence="1">
    <location>
        <begin position="427"/>
        <end position="441"/>
    </location>
</feature>
<feature type="compositionally biased region" description="Low complexity" evidence="1">
    <location>
        <begin position="847"/>
        <end position="865"/>
    </location>
</feature>